<evidence type="ECO:0000313" key="12">
    <source>
        <dbReference type="Proteomes" id="UP000010552"/>
    </source>
</evidence>
<evidence type="ECO:0000256" key="4">
    <source>
        <dbReference type="ARBA" id="ARBA00022490"/>
    </source>
</evidence>
<dbReference type="PANTHER" id="PTHR10706:SF130">
    <property type="entry name" value="F-BOX ONLY PROTEIN 31"/>
    <property type="match status" value="1"/>
</dbReference>
<comment type="similarity">
    <text evidence="3">Belongs to the FBXO31 family.</text>
</comment>
<keyword evidence="6" id="KW-0833">Ubl conjugation pathway</keyword>
<evidence type="ECO:0000256" key="5">
    <source>
        <dbReference type="ARBA" id="ARBA00022763"/>
    </source>
</evidence>
<dbReference type="SMART" id="SM00256">
    <property type="entry name" value="FBOX"/>
    <property type="match status" value="1"/>
</dbReference>
<evidence type="ECO:0000256" key="3">
    <source>
        <dbReference type="ARBA" id="ARBA00010611"/>
    </source>
</evidence>
<evidence type="ECO:0000313" key="11">
    <source>
        <dbReference type="EMBL" id="ELK00478.1"/>
    </source>
</evidence>
<dbReference type="Pfam" id="PF12014">
    <property type="entry name" value="Cyclin_D1_bind"/>
    <property type="match status" value="1"/>
</dbReference>
<comment type="pathway">
    <text evidence="2">Protein modification; protein ubiquitination.</text>
</comment>
<protein>
    <recommendedName>
        <fullName evidence="8">F-box only protein 31</fullName>
    </recommendedName>
</protein>
<name>L5JQU1_PTEAL</name>
<keyword evidence="4" id="KW-0963">Cytoplasm</keyword>
<dbReference type="Gene3D" id="1.20.1280.50">
    <property type="match status" value="1"/>
</dbReference>
<dbReference type="CDD" id="cd22102">
    <property type="entry name" value="F-box_FBXO31"/>
    <property type="match status" value="1"/>
</dbReference>
<dbReference type="GO" id="GO:0006974">
    <property type="term" value="P:DNA damage response"/>
    <property type="evidence" value="ECO:0007669"/>
    <property type="project" value="UniProtKB-KW"/>
</dbReference>
<evidence type="ECO:0000256" key="1">
    <source>
        <dbReference type="ARBA" id="ARBA00004496"/>
    </source>
</evidence>
<organism evidence="11 12">
    <name type="scientific">Pteropus alecto</name>
    <name type="common">Black flying fox</name>
    <dbReference type="NCBI Taxonomy" id="9402"/>
    <lineage>
        <taxon>Eukaryota</taxon>
        <taxon>Metazoa</taxon>
        <taxon>Chordata</taxon>
        <taxon>Craniata</taxon>
        <taxon>Vertebrata</taxon>
        <taxon>Euteleostomi</taxon>
        <taxon>Mammalia</taxon>
        <taxon>Eutheria</taxon>
        <taxon>Laurasiatheria</taxon>
        <taxon>Chiroptera</taxon>
        <taxon>Yinpterochiroptera</taxon>
        <taxon>Pteropodoidea</taxon>
        <taxon>Pteropodidae</taxon>
        <taxon>Pteropodinae</taxon>
        <taxon>Pteropus</taxon>
    </lineage>
</organism>
<sequence length="514" mass="58824">MISAPPQEAGPRASLRRRHGPPRCSLLELPPELLVEIFASLPGTDLPSLAQVCTKFRRILHTDTIWRRRCREEYGVCENLRKLEITGVSCRDVYAKRINPRVKSGRFMKILPDYEHMEYRDVYTCLLHRYRHILGLWQPDIGQGTFASVLHPNPHVAMRPFSSPQVDGLFIIGWMYLPPHDPHVDDPMRFKPLFRIHLMERKSATVECMYGHRGPHNGHIQIVKKDEFSTKCNQTDHHRMSGGRQEVSLYPFCAHGADIVKKDEFSTKCNQTDHHRMSGGRQEEFRTWLREEWGRTLEDIFHEHMQELILMKFIYTSQYDNCLTYRRIYLPPSHPDDLIRPGLFKGTYGSHGLEIVMLSFHGKHARGHGQPRAHQLTSMLGPACLEAPVQPPARAAGLSSTLVLNIRGSVAWEGHAVFLPCLVYVLARTCHSAWAGDICCVFYGTGLIAGHGFTSPERTPGVFILFDNDRFGFIWLELKSFSLYSRVQATFRNADAPSPQAFEEMLKNIQSLTS</sequence>
<dbReference type="FunFam" id="1.20.1280.50:FF:000033">
    <property type="entry name" value="F-box only protein 31"/>
    <property type="match status" value="1"/>
</dbReference>
<dbReference type="InParanoid" id="L5JQU1"/>
<dbReference type="GO" id="GO:0016567">
    <property type="term" value="P:protein ubiquitination"/>
    <property type="evidence" value="ECO:0007669"/>
    <property type="project" value="UniProtKB-UniPathway"/>
</dbReference>
<comment type="subunit">
    <text evidence="9">Part of a SCF (SKP1-cullin-F-box) protein ligase complex SCF(FBXO31) composed of CUL1, SKP1, RBX1 and FBXO31. Interacts (when phosphorylated at Ser-33) with CDC20, promoting ubiquitination by the APC/C complex.</text>
</comment>
<dbReference type="InterPro" id="IPR045048">
    <property type="entry name" value="FBXO31/39"/>
</dbReference>
<proteinExistence type="inferred from homology"/>
<dbReference type="STRING" id="9402.L5JQU1"/>
<reference evidence="12" key="1">
    <citation type="journal article" date="2013" name="Science">
        <title>Comparative analysis of bat genomes provides insight into the evolution of flight and immunity.</title>
        <authorList>
            <person name="Zhang G."/>
            <person name="Cowled C."/>
            <person name="Shi Z."/>
            <person name="Huang Z."/>
            <person name="Bishop-Lilly K.A."/>
            <person name="Fang X."/>
            <person name="Wynne J.W."/>
            <person name="Xiong Z."/>
            <person name="Baker M.L."/>
            <person name="Zhao W."/>
            <person name="Tachedjian M."/>
            <person name="Zhu Y."/>
            <person name="Zhou P."/>
            <person name="Jiang X."/>
            <person name="Ng J."/>
            <person name="Yang L."/>
            <person name="Wu L."/>
            <person name="Xiao J."/>
            <person name="Feng Y."/>
            <person name="Chen Y."/>
            <person name="Sun X."/>
            <person name="Zhang Y."/>
            <person name="Marsh G.A."/>
            <person name="Crameri G."/>
            <person name="Broder C.C."/>
            <person name="Frey K.G."/>
            <person name="Wang L.F."/>
            <person name="Wang J."/>
        </authorList>
    </citation>
    <scope>NUCLEOTIDE SEQUENCE [LARGE SCALE GENOMIC DNA]</scope>
</reference>
<gene>
    <name evidence="11" type="ORF">PAL_GLEAN10025626</name>
</gene>
<evidence type="ECO:0000259" key="10">
    <source>
        <dbReference type="PROSITE" id="PS50181"/>
    </source>
</evidence>
<dbReference type="EMBL" id="KB031158">
    <property type="protein sequence ID" value="ELK00478.1"/>
    <property type="molecule type" value="Genomic_DNA"/>
</dbReference>
<evidence type="ECO:0000256" key="2">
    <source>
        <dbReference type="ARBA" id="ARBA00004906"/>
    </source>
</evidence>
<dbReference type="UniPathway" id="UPA00143"/>
<dbReference type="InterPro" id="IPR036047">
    <property type="entry name" value="F-box-like_dom_sf"/>
</dbReference>
<dbReference type="Proteomes" id="UP000010552">
    <property type="component" value="Unassembled WGS sequence"/>
</dbReference>
<evidence type="ECO:0000256" key="8">
    <source>
        <dbReference type="ARBA" id="ARBA00068844"/>
    </source>
</evidence>
<keyword evidence="12" id="KW-1185">Reference proteome</keyword>
<dbReference type="GO" id="GO:0031146">
    <property type="term" value="P:SCF-dependent proteasomal ubiquitin-dependent protein catabolic process"/>
    <property type="evidence" value="ECO:0007669"/>
    <property type="project" value="TreeGrafter"/>
</dbReference>
<keyword evidence="5" id="KW-0227">DNA damage</keyword>
<keyword evidence="7" id="KW-0131">Cell cycle</keyword>
<dbReference type="AlphaFoldDB" id="L5JQU1"/>
<dbReference type="SUPFAM" id="SSF81383">
    <property type="entry name" value="F-box domain"/>
    <property type="match status" value="1"/>
</dbReference>
<evidence type="ECO:0000256" key="6">
    <source>
        <dbReference type="ARBA" id="ARBA00022786"/>
    </source>
</evidence>
<evidence type="ECO:0000256" key="9">
    <source>
        <dbReference type="ARBA" id="ARBA00093506"/>
    </source>
</evidence>
<dbReference type="GO" id="GO:0019005">
    <property type="term" value="C:SCF ubiquitin ligase complex"/>
    <property type="evidence" value="ECO:0007669"/>
    <property type="project" value="TreeGrafter"/>
</dbReference>
<dbReference type="FunCoup" id="L5JQU1">
    <property type="interactions" value="69"/>
</dbReference>
<feature type="domain" description="F-box" evidence="10">
    <location>
        <begin position="23"/>
        <end position="69"/>
    </location>
</feature>
<dbReference type="PROSITE" id="PS50181">
    <property type="entry name" value="FBOX"/>
    <property type="match status" value="1"/>
</dbReference>
<dbReference type="PANTHER" id="PTHR10706">
    <property type="entry name" value="F-BOX FAMILY PROTEIN"/>
    <property type="match status" value="1"/>
</dbReference>
<dbReference type="InterPro" id="IPR001810">
    <property type="entry name" value="F-box_dom"/>
</dbReference>
<evidence type="ECO:0000256" key="7">
    <source>
        <dbReference type="ARBA" id="ARBA00023306"/>
    </source>
</evidence>
<dbReference type="GO" id="GO:0005737">
    <property type="term" value="C:cytoplasm"/>
    <property type="evidence" value="ECO:0007669"/>
    <property type="project" value="UniProtKB-SubCell"/>
</dbReference>
<dbReference type="Pfam" id="PF12937">
    <property type="entry name" value="F-box-like"/>
    <property type="match status" value="1"/>
</dbReference>
<accession>L5JQU1</accession>
<comment type="subcellular location">
    <subcellularLocation>
        <location evidence="1">Cytoplasm</location>
    </subcellularLocation>
</comment>